<dbReference type="GO" id="GO:0006529">
    <property type="term" value="P:asparagine biosynthetic process"/>
    <property type="evidence" value="ECO:0007669"/>
    <property type="project" value="InterPro"/>
</dbReference>
<evidence type="ECO:0000256" key="1">
    <source>
        <dbReference type="ARBA" id="ARBA00005187"/>
    </source>
</evidence>
<evidence type="ECO:0000313" key="6">
    <source>
        <dbReference type="Proteomes" id="UP000253594"/>
    </source>
</evidence>
<dbReference type="InterPro" id="IPR014729">
    <property type="entry name" value="Rossmann-like_a/b/a_fold"/>
</dbReference>
<dbReference type="GO" id="GO:0004066">
    <property type="term" value="F:asparagine synthase (glutamine-hydrolyzing) activity"/>
    <property type="evidence" value="ECO:0007669"/>
    <property type="project" value="UniProtKB-EC"/>
</dbReference>
<dbReference type="InterPro" id="IPR001962">
    <property type="entry name" value="Asn_synthase"/>
</dbReference>
<dbReference type="PANTHER" id="PTHR43284:SF1">
    <property type="entry name" value="ASPARAGINE SYNTHETASE"/>
    <property type="match status" value="1"/>
</dbReference>
<evidence type="ECO:0000256" key="3">
    <source>
        <dbReference type="ARBA" id="ARBA00048741"/>
    </source>
</evidence>
<dbReference type="AlphaFoldDB" id="A0A367LVZ4"/>
<organism evidence="5 6">
    <name type="scientific">Pseudomonas aeruginosa</name>
    <dbReference type="NCBI Taxonomy" id="287"/>
    <lineage>
        <taxon>Bacteria</taxon>
        <taxon>Pseudomonadati</taxon>
        <taxon>Pseudomonadota</taxon>
        <taxon>Gammaproteobacteria</taxon>
        <taxon>Pseudomonadales</taxon>
        <taxon>Pseudomonadaceae</taxon>
        <taxon>Pseudomonas</taxon>
    </lineage>
</organism>
<dbReference type="PANTHER" id="PTHR43284">
    <property type="entry name" value="ASPARAGINE SYNTHETASE (GLUTAMINE-HYDROLYZING)"/>
    <property type="match status" value="1"/>
</dbReference>
<sequence>AERVAAPEYIRARYREALAEVPRLDGEDAAQRRQREVAYLALSRWLPAMLERKDRMSMAVGLEVRVPFCDHRLVEYVWNLPWALKSVAGESKSLLRRALRG</sequence>
<evidence type="ECO:0000313" key="5">
    <source>
        <dbReference type="EMBL" id="RCI68425.1"/>
    </source>
</evidence>
<dbReference type="Proteomes" id="UP000253594">
    <property type="component" value="Unassembled WGS sequence"/>
</dbReference>
<name>A0A367LVZ4_PSEAI</name>
<comment type="catalytic activity">
    <reaction evidence="3">
        <text>L-aspartate + L-glutamine + ATP + H2O = L-asparagine + L-glutamate + AMP + diphosphate + H(+)</text>
        <dbReference type="Rhea" id="RHEA:12228"/>
        <dbReference type="ChEBI" id="CHEBI:15377"/>
        <dbReference type="ChEBI" id="CHEBI:15378"/>
        <dbReference type="ChEBI" id="CHEBI:29985"/>
        <dbReference type="ChEBI" id="CHEBI:29991"/>
        <dbReference type="ChEBI" id="CHEBI:30616"/>
        <dbReference type="ChEBI" id="CHEBI:33019"/>
        <dbReference type="ChEBI" id="CHEBI:58048"/>
        <dbReference type="ChEBI" id="CHEBI:58359"/>
        <dbReference type="ChEBI" id="CHEBI:456215"/>
        <dbReference type="EC" id="6.3.5.4"/>
    </reaction>
</comment>
<comment type="pathway">
    <text evidence="1">Amino-acid biosynthesis; L-asparagine biosynthesis; L-asparagine from L-aspartate (L-Gln route): step 1/1.</text>
</comment>
<dbReference type="EC" id="6.3.5.4" evidence="2"/>
<evidence type="ECO:0000256" key="2">
    <source>
        <dbReference type="ARBA" id="ARBA00012737"/>
    </source>
</evidence>
<comment type="caution">
    <text evidence="5">The sequence shown here is derived from an EMBL/GenBank/DDBJ whole genome shotgun (WGS) entry which is preliminary data.</text>
</comment>
<feature type="non-terminal residue" evidence="5">
    <location>
        <position position="1"/>
    </location>
</feature>
<accession>A0A367LVZ4</accession>
<protein>
    <recommendedName>
        <fullName evidence="2">asparagine synthase (glutamine-hydrolyzing)</fullName>
        <ecNumber evidence="2">6.3.5.4</ecNumber>
    </recommendedName>
</protein>
<dbReference type="InterPro" id="IPR051786">
    <property type="entry name" value="ASN_synthetase/amidase"/>
</dbReference>
<dbReference type="Pfam" id="PF00733">
    <property type="entry name" value="Asn_synthase"/>
    <property type="match status" value="1"/>
</dbReference>
<dbReference type="EMBL" id="QORE01003596">
    <property type="protein sequence ID" value="RCI68425.1"/>
    <property type="molecule type" value="Genomic_DNA"/>
</dbReference>
<evidence type="ECO:0000259" key="4">
    <source>
        <dbReference type="Pfam" id="PF00733"/>
    </source>
</evidence>
<dbReference type="Gene3D" id="3.40.50.620">
    <property type="entry name" value="HUPs"/>
    <property type="match status" value="1"/>
</dbReference>
<dbReference type="GO" id="GO:0005829">
    <property type="term" value="C:cytosol"/>
    <property type="evidence" value="ECO:0007669"/>
    <property type="project" value="TreeGrafter"/>
</dbReference>
<proteinExistence type="predicted"/>
<gene>
    <name evidence="5" type="ORF">DT376_42550</name>
</gene>
<feature type="domain" description="Asparagine synthetase" evidence="4">
    <location>
        <begin position="4"/>
        <end position="101"/>
    </location>
</feature>
<dbReference type="SUPFAM" id="SSF52402">
    <property type="entry name" value="Adenine nucleotide alpha hydrolases-like"/>
    <property type="match status" value="1"/>
</dbReference>
<feature type="non-terminal residue" evidence="5">
    <location>
        <position position="101"/>
    </location>
</feature>
<reference evidence="5 6" key="1">
    <citation type="submission" date="2018-07" db="EMBL/GenBank/DDBJ databases">
        <title>Mechanisms of high-level aminoglycoside resistance among Gram-negative pathogens in Brazil.</title>
        <authorList>
            <person name="Ballaben A.S."/>
            <person name="Darini A.L.C."/>
            <person name="Doi Y."/>
        </authorList>
    </citation>
    <scope>NUCLEOTIDE SEQUENCE [LARGE SCALE GENOMIC DNA]</scope>
    <source>
        <strain evidence="5 6">B2-305</strain>
    </source>
</reference>